<gene>
    <name evidence="5" type="ORF">GGD40_006217</name>
    <name evidence="4" type="ORF">GGD41_002250</name>
</gene>
<evidence type="ECO:0000259" key="3">
    <source>
        <dbReference type="SMART" id="SM00062"/>
    </source>
</evidence>
<feature type="domain" description="Solute-binding protein family 3/N-terminal" evidence="3">
    <location>
        <begin position="38"/>
        <end position="264"/>
    </location>
</feature>
<dbReference type="Pfam" id="PF00497">
    <property type="entry name" value="SBP_bac_3"/>
    <property type="match status" value="2"/>
</dbReference>
<dbReference type="SUPFAM" id="SSF53850">
    <property type="entry name" value="Periplasmic binding protein-like II"/>
    <property type="match status" value="1"/>
</dbReference>
<dbReference type="EMBL" id="JACCAU010000001">
    <property type="protein sequence ID" value="NYH15022.1"/>
    <property type="molecule type" value="Genomic_DNA"/>
</dbReference>
<name>A0A7Z0B9G0_9BURK</name>
<sequence>MNFRLLVSIALSVATVSLSSGASAASPDALQRAKAAGVLQVATEEQYAPYDFIENGKHVGINVDILAEVGKELGLKVEYTDLPWDSVLPGLQAKKYDVVAGPAGISAERQARFRFLIPISIDTTVILKRKGDTSLVKSADIAGRRIGTQRAASPLQDLKAYASTLGKPPVIVEYVAFTQANADLAAGRIDGVANSSTNTLYTAEKRKDAFEAVVPGFGKPEYSSFVGRKDADSKTLLDAMDSALLKMEKDGRMKAIQIKWYGHQLDLPDHVPAP</sequence>
<accession>A0A7Z0B9G0</accession>
<dbReference type="EMBL" id="JACCAS010000002">
    <property type="protein sequence ID" value="NYH26646.1"/>
    <property type="molecule type" value="Genomic_DNA"/>
</dbReference>
<keyword evidence="1 2" id="KW-0732">Signal</keyword>
<evidence type="ECO:0000313" key="4">
    <source>
        <dbReference type="EMBL" id="NYH15022.1"/>
    </source>
</evidence>
<dbReference type="AlphaFoldDB" id="A0A7Z0B9G0"/>
<evidence type="ECO:0000313" key="7">
    <source>
        <dbReference type="Proteomes" id="UP000572540"/>
    </source>
</evidence>
<evidence type="ECO:0000313" key="5">
    <source>
        <dbReference type="EMBL" id="NYH26646.1"/>
    </source>
</evidence>
<dbReference type="InterPro" id="IPR001638">
    <property type="entry name" value="Solute-binding_3/MltF_N"/>
</dbReference>
<dbReference type="Gene3D" id="3.40.190.10">
    <property type="entry name" value="Periplasmic binding protein-like II"/>
    <property type="match status" value="2"/>
</dbReference>
<feature type="chain" id="PRO_5044662610" evidence="2">
    <location>
        <begin position="25"/>
        <end position="274"/>
    </location>
</feature>
<proteinExistence type="predicted"/>
<evidence type="ECO:0000256" key="1">
    <source>
        <dbReference type="ARBA" id="ARBA00022729"/>
    </source>
</evidence>
<reference evidence="6 7" key="1">
    <citation type="submission" date="2020-07" db="EMBL/GenBank/DDBJ databases">
        <title>Exploring microbial biodiversity for novel pathways involved in the catabolism of aromatic compounds derived from lignin.</title>
        <authorList>
            <person name="Elkins J."/>
        </authorList>
    </citation>
    <scope>NUCLEOTIDE SEQUENCE [LARGE SCALE GENOMIC DNA]</scope>
    <source>
        <strain evidence="4 7">H2C3B</strain>
        <strain evidence="5 6">H2C3C</strain>
    </source>
</reference>
<organism evidence="5 6">
    <name type="scientific">Paraburkholderia bryophila</name>
    <dbReference type="NCBI Taxonomy" id="420952"/>
    <lineage>
        <taxon>Bacteria</taxon>
        <taxon>Pseudomonadati</taxon>
        <taxon>Pseudomonadota</taxon>
        <taxon>Betaproteobacteria</taxon>
        <taxon>Burkholderiales</taxon>
        <taxon>Burkholderiaceae</taxon>
        <taxon>Paraburkholderia</taxon>
    </lineage>
</organism>
<dbReference type="SMART" id="SM00062">
    <property type="entry name" value="PBPb"/>
    <property type="match status" value="1"/>
</dbReference>
<dbReference type="RefSeq" id="WP_179710629.1">
    <property type="nucleotide sequence ID" value="NZ_JACCAS010000002.1"/>
</dbReference>
<dbReference type="Proteomes" id="UP000540929">
    <property type="component" value="Unassembled WGS sequence"/>
</dbReference>
<feature type="signal peptide" evidence="2">
    <location>
        <begin position="1"/>
        <end position="24"/>
    </location>
</feature>
<keyword evidence="6" id="KW-1185">Reference proteome</keyword>
<protein>
    <submittedName>
        <fullName evidence="5">Polar amino acid transport system substrate-binding protein</fullName>
    </submittedName>
</protein>
<dbReference type="PANTHER" id="PTHR35936:SF34">
    <property type="entry name" value="ABC TRANSPORTER EXTRACELLULAR-BINDING PROTEIN YCKB-RELATED"/>
    <property type="match status" value="1"/>
</dbReference>
<evidence type="ECO:0000256" key="2">
    <source>
        <dbReference type="SAM" id="SignalP"/>
    </source>
</evidence>
<dbReference type="PANTHER" id="PTHR35936">
    <property type="entry name" value="MEMBRANE-BOUND LYTIC MUREIN TRANSGLYCOSYLASE F"/>
    <property type="match status" value="1"/>
</dbReference>
<evidence type="ECO:0000313" key="6">
    <source>
        <dbReference type="Proteomes" id="UP000540929"/>
    </source>
</evidence>
<comment type="caution">
    <text evidence="5">The sequence shown here is derived from an EMBL/GenBank/DDBJ whole genome shotgun (WGS) entry which is preliminary data.</text>
</comment>
<dbReference type="Proteomes" id="UP000572540">
    <property type="component" value="Unassembled WGS sequence"/>
</dbReference>